<organism evidence="6 7">
    <name type="scientific">Tothia fuscella</name>
    <dbReference type="NCBI Taxonomy" id="1048955"/>
    <lineage>
        <taxon>Eukaryota</taxon>
        <taxon>Fungi</taxon>
        <taxon>Dikarya</taxon>
        <taxon>Ascomycota</taxon>
        <taxon>Pezizomycotina</taxon>
        <taxon>Dothideomycetes</taxon>
        <taxon>Pleosporomycetidae</taxon>
        <taxon>Venturiales</taxon>
        <taxon>Cylindrosympodiaceae</taxon>
        <taxon>Tothia</taxon>
    </lineage>
</organism>
<dbReference type="SMART" id="SM00066">
    <property type="entry name" value="GAL4"/>
    <property type="match status" value="1"/>
</dbReference>
<dbReference type="SMART" id="SM00906">
    <property type="entry name" value="Fungal_trans"/>
    <property type="match status" value="1"/>
</dbReference>
<name>A0A9P4NX70_9PEZI</name>
<gene>
    <name evidence="6" type="ORF">EJ08DRAFT_104938</name>
</gene>
<dbReference type="Gene3D" id="4.10.240.10">
    <property type="entry name" value="Zn(2)-C6 fungal-type DNA-binding domain"/>
    <property type="match status" value="1"/>
</dbReference>
<dbReference type="InterPro" id="IPR001138">
    <property type="entry name" value="Zn2Cys6_DnaBD"/>
</dbReference>
<dbReference type="GO" id="GO:0006351">
    <property type="term" value="P:DNA-templated transcription"/>
    <property type="evidence" value="ECO:0007669"/>
    <property type="project" value="InterPro"/>
</dbReference>
<evidence type="ECO:0000313" key="7">
    <source>
        <dbReference type="Proteomes" id="UP000800235"/>
    </source>
</evidence>
<keyword evidence="2" id="KW-0479">Metal-binding</keyword>
<dbReference type="InterPro" id="IPR036864">
    <property type="entry name" value="Zn2-C6_fun-type_DNA-bd_sf"/>
</dbReference>
<accession>A0A9P4NX70</accession>
<dbReference type="OrthoDB" id="9996127at2759"/>
<feature type="region of interest" description="Disordered" evidence="4">
    <location>
        <begin position="78"/>
        <end position="125"/>
    </location>
</feature>
<evidence type="ECO:0000256" key="3">
    <source>
        <dbReference type="ARBA" id="ARBA00023242"/>
    </source>
</evidence>
<sequence>MSSAAQKRARQQLSCTACRIGKLRCDRKHPCDQCIKRSRDSSCQYLAPPAKKKQNMNTKDRIAHLETLVVQLMNRDGVATDQTSPQSANENGSATSDEQYSSSNTLSNPGSSKDSPGIVSDGSSVDENANAFGQLTITKGEASYRGAAHWEAILEGIADVKDTIEEENDSDDEEEAGLPELDPTPLIILGTTTSVTKGHLLRSVPSKAKADEFLWNWFNSADPGLPCIHRPTFMEQYDRLFKDPSDTPVMWLALFYNIMALGCQVGIAYGTGDPTQIHTADQYHKLAAAALTLADYTKPKKFVVEALMTYTSTEYLSKENNGGMRMWLLTAIILRTALRMGYHRDANQFPNITVFEGEMRRRIWTLIHVFDVLQSYELGLPSMIQTVQSDTKRPSNLLDSDFGPSSTVLPPPRPLTEISPVSYIIVKSTIASLFAKACDISHMVQPPAYDDILALNRNIQQAYAETPPALQFISPEQTVMDPPSTIYHRFKLELLFQKTRCVLHRRHLSSEVISTPRELSRKLCVEAAMKLLKQHQSVYNASKDGGQLRSARAFMTALSAHDFLLAAMVVCMELELISKATSPATAGPNLANVDEMRRLINTTYNIYQQPDQYYANSKKVVKAMAVMLKKLEPPKASSIMMRLV</sequence>
<dbReference type="AlphaFoldDB" id="A0A9P4NX70"/>
<evidence type="ECO:0000256" key="1">
    <source>
        <dbReference type="ARBA" id="ARBA00004123"/>
    </source>
</evidence>
<dbReference type="PROSITE" id="PS00463">
    <property type="entry name" value="ZN2_CY6_FUNGAL_1"/>
    <property type="match status" value="1"/>
</dbReference>
<evidence type="ECO:0000313" key="6">
    <source>
        <dbReference type="EMBL" id="KAF2433033.1"/>
    </source>
</evidence>
<dbReference type="GO" id="GO:0005634">
    <property type="term" value="C:nucleus"/>
    <property type="evidence" value="ECO:0007669"/>
    <property type="project" value="UniProtKB-SubCell"/>
</dbReference>
<dbReference type="PANTHER" id="PTHR31001:SF49">
    <property type="entry name" value="ZN(II)2CYS6 TRANSCRIPTION FACTOR (EUROFUNG)"/>
    <property type="match status" value="1"/>
</dbReference>
<dbReference type="GO" id="GO:0003677">
    <property type="term" value="F:DNA binding"/>
    <property type="evidence" value="ECO:0007669"/>
    <property type="project" value="InterPro"/>
</dbReference>
<keyword evidence="7" id="KW-1185">Reference proteome</keyword>
<protein>
    <recommendedName>
        <fullName evidence="5">Zn(2)-C6 fungal-type domain-containing protein</fullName>
    </recommendedName>
</protein>
<comment type="subcellular location">
    <subcellularLocation>
        <location evidence="1">Nucleus</location>
    </subcellularLocation>
</comment>
<dbReference type="CDD" id="cd12148">
    <property type="entry name" value="fungal_TF_MHR"/>
    <property type="match status" value="1"/>
</dbReference>
<keyword evidence="3" id="KW-0539">Nucleus</keyword>
<dbReference type="EMBL" id="MU007023">
    <property type="protein sequence ID" value="KAF2433033.1"/>
    <property type="molecule type" value="Genomic_DNA"/>
</dbReference>
<feature type="compositionally biased region" description="Polar residues" evidence="4">
    <location>
        <begin position="80"/>
        <end position="100"/>
    </location>
</feature>
<dbReference type="GO" id="GO:0008270">
    <property type="term" value="F:zinc ion binding"/>
    <property type="evidence" value="ECO:0007669"/>
    <property type="project" value="InterPro"/>
</dbReference>
<proteinExistence type="predicted"/>
<dbReference type="InterPro" id="IPR050613">
    <property type="entry name" value="Sec_Metabolite_Reg"/>
</dbReference>
<comment type="caution">
    <text evidence="6">The sequence shown here is derived from an EMBL/GenBank/DDBJ whole genome shotgun (WGS) entry which is preliminary data.</text>
</comment>
<dbReference type="GO" id="GO:0000981">
    <property type="term" value="F:DNA-binding transcription factor activity, RNA polymerase II-specific"/>
    <property type="evidence" value="ECO:0007669"/>
    <property type="project" value="InterPro"/>
</dbReference>
<reference evidence="6" key="1">
    <citation type="journal article" date="2020" name="Stud. Mycol.">
        <title>101 Dothideomycetes genomes: a test case for predicting lifestyles and emergence of pathogens.</title>
        <authorList>
            <person name="Haridas S."/>
            <person name="Albert R."/>
            <person name="Binder M."/>
            <person name="Bloem J."/>
            <person name="Labutti K."/>
            <person name="Salamov A."/>
            <person name="Andreopoulos B."/>
            <person name="Baker S."/>
            <person name="Barry K."/>
            <person name="Bills G."/>
            <person name="Bluhm B."/>
            <person name="Cannon C."/>
            <person name="Castanera R."/>
            <person name="Culley D."/>
            <person name="Daum C."/>
            <person name="Ezra D."/>
            <person name="Gonzalez J."/>
            <person name="Henrissat B."/>
            <person name="Kuo A."/>
            <person name="Liang C."/>
            <person name="Lipzen A."/>
            <person name="Lutzoni F."/>
            <person name="Magnuson J."/>
            <person name="Mondo S."/>
            <person name="Nolan M."/>
            <person name="Ohm R."/>
            <person name="Pangilinan J."/>
            <person name="Park H.-J."/>
            <person name="Ramirez L."/>
            <person name="Alfaro M."/>
            <person name="Sun H."/>
            <person name="Tritt A."/>
            <person name="Yoshinaga Y."/>
            <person name="Zwiers L.-H."/>
            <person name="Turgeon B."/>
            <person name="Goodwin S."/>
            <person name="Spatafora J."/>
            <person name="Crous P."/>
            <person name="Grigoriev I."/>
        </authorList>
    </citation>
    <scope>NUCLEOTIDE SEQUENCE</scope>
    <source>
        <strain evidence="6">CBS 130266</strain>
    </source>
</reference>
<evidence type="ECO:0000256" key="4">
    <source>
        <dbReference type="SAM" id="MobiDB-lite"/>
    </source>
</evidence>
<dbReference type="CDD" id="cd00067">
    <property type="entry name" value="GAL4"/>
    <property type="match status" value="1"/>
</dbReference>
<evidence type="ECO:0000256" key="2">
    <source>
        <dbReference type="ARBA" id="ARBA00022723"/>
    </source>
</evidence>
<dbReference type="InterPro" id="IPR007219">
    <property type="entry name" value="XnlR_reg_dom"/>
</dbReference>
<dbReference type="Proteomes" id="UP000800235">
    <property type="component" value="Unassembled WGS sequence"/>
</dbReference>
<feature type="compositionally biased region" description="Low complexity" evidence="4">
    <location>
        <begin position="101"/>
        <end position="112"/>
    </location>
</feature>
<feature type="domain" description="Zn(2)-C6 fungal-type" evidence="5">
    <location>
        <begin position="14"/>
        <end position="45"/>
    </location>
</feature>
<dbReference type="Pfam" id="PF00172">
    <property type="entry name" value="Zn_clus"/>
    <property type="match status" value="1"/>
</dbReference>
<dbReference type="Pfam" id="PF04082">
    <property type="entry name" value="Fungal_trans"/>
    <property type="match status" value="1"/>
</dbReference>
<dbReference type="PANTHER" id="PTHR31001">
    <property type="entry name" value="UNCHARACTERIZED TRANSCRIPTIONAL REGULATORY PROTEIN"/>
    <property type="match status" value="1"/>
</dbReference>
<dbReference type="SUPFAM" id="SSF57701">
    <property type="entry name" value="Zn2/Cys6 DNA-binding domain"/>
    <property type="match status" value="1"/>
</dbReference>
<dbReference type="PROSITE" id="PS50048">
    <property type="entry name" value="ZN2_CY6_FUNGAL_2"/>
    <property type="match status" value="1"/>
</dbReference>
<evidence type="ECO:0000259" key="5">
    <source>
        <dbReference type="PROSITE" id="PS50048"/>
    </source>
</evidence>